<dbReference type="Gene3D" id="2.102.10.10">
    <property type="entry name" value="Rieske [2Fe-2S] iron-sulphur domain"/>
    <property type="match status" value="1"/>
</dbReference>
<dbReference type="Proteomes" id="UP000570010">
    <property type="component" value="Unassembled WGS sequence"/>
</dbReference>
<proteinExistence type="predicted"/>
<keyword evidence="3" id="KW-0408">Iron</keyword>
<reference evidence="8 11" key="2">
    <citation type="submission" date="2020-07" db="EMBL/GenBank/DDBJ databases">
        <authorList>
            <person name="Feng H."/>
        </authorList>
    </citation>
    <scope>NUCLEOTIDE SEQUENCE [LARGE SCALE GENOMIC DNA]</scope>
    <source>
        <strain evidence="11">s-12</strain>
        <strain evidence="8">S-12</strain>
    </source>
</reference>
<sequence>MDRRTFLKTTAKSTLGLLAVSVVPMSLTGCNKDTVDLSSMAKLGPLSELQKGPFPKKVDYAITIKDAWVEQENKGFVYVNYDEKTDELLIMSPICTHLGCTAGIATEKQRTEGISFHCKCHDGKYDDLGINIAGPPPRPLDIFKPVIENDEVYIPIFDAQKREA</sequence>
<dbReference type="Pfam" id="PF00355">
    <property type="entry name" value="Rieske"/>
    <property type="match status" value="1"/>
</dbReference>
<evidence type="ECO:0000313" key="11">
    <source>
        <dbReference type="Proteomes" id="UP000570010"/>
    </source>
</evidence>
<comment type="caution">
    <text evidence="9">The sequence shown here is derived from an EMBL/GenBank/DDBJ whole genome shotgun (WGS) entry which is preliminary data.</text>
</comment>
<dbReference type="RefSeq" id="WP_163243494.1">
    <property type="nucleotide sequence ID" value="NZ_JAAIWN010000072.1"/>
</dbReference>
<evidence type="ECO:0000313" key="8">
    <source>
        <dbReference type="EMBL" id="MBA4538733.1"/>
    </source>
</evidence>
<dbReference type="EMBL" id="JAAIWN010000072">
    <property type="protein sequence ID" value="NEY83092.1"/>
    <property type="molecule type" value="Genomic_DNA"/>
</dbReference>
<dbReference type="PROSITE" id="PS51296">
    <property type="entry name" value="RIESKE"/>
    <property type="match status" value="1"/>
</dbReference>
<accession>A0A6B3W1I3</accession>
<comment type="cofactor">
    <cofactor evidence="6">
        <name>[2Fe-2S] cluster</name>
        <dbReference type="ChEBI" id="CHEBI:190135"/>
    </cofactor>
</comment>
<keyword evidence="5" id="KW-1015">Disulfide bond</keyword>
<evidence type="ECO:0000256" key="1">
    <source>
        <dbReference type="ARBA" id="ARBA00022714"/>
    </source>
</evidence>
<evidence type="ECO:0000259" key="7">
    <source>
        <dbReference type="PROSITE" id="PS51296"/>
    </source>
</evidence>
<dbReference type="GO" id="GO:0046872">
    <property type="term" value="F:metal ion binding"/>
    <property type="evidence" value="ECO:0007669"/>
    <property type="project" value="UniProtKB-KW"/>
</dbReference>
<gene>
    <name evidence="9" type="ORF">G4D64_16700</name>
    <name evidence="8" type="ORF">H1Z61_16765</name>
</gene>
<name>A0A6B3W1I3_9BACI</name>
<dbReference type="PROSITE" id="PS51257">
    <property type="entry name" value="PROKAR_LIPOPROTEIN"/>
    <property type="match status" value="1"/>
</dbReference>
<keyword evidence="2" id="KW-0479">Metal-binding</keyword>
<protein>
    <submittedName>
        <fullName evidence="9">Rieske 2Fe-2S domain-containing protein</fullName>
    </submittedName>
</protein>
<dbReference type="EMBL" id="JACEIO010000070">
    <property type="protein sequence ID" value="MBA4538733.1"/>
    <property type="molecule type" value="Genomic_DNA"/>
</dbReference>
<reference evidence="9 10" key="1">
    <citation type="submission" date="2020-02" db="EMBL/GenBank/DDBJ databases">
        <title>Bacillus aquiflavi sp. nov., isolated from yellow water of strong flavor Chinese baijiu in Yibin region of China.</title>
        <authorList>
            <person name="Xie J."/>
        </authorList>
    </citation>
    <scope>NUCLEOTIDE SEQUENCE [LARGE SCALE GENOMIC DNA]</scope>
    <source>
        <strain evidence="9 10">3H-10</strain>
    </source>
</reference>
<evidence type="ECO:0000256" key="5">
    <source>
        <dbReference type="ARBA" id="ARBA00023157"/>
    </source>
</evidence>
<dbReference type="SUPFAM" id="SSF50022">
    <property type="entry name" value="ISP domain"/>
    <property type="match status" value="1"/>
</dbReference>
<organism evidence="9 10">
    <name type="scientific">Bacillus aquiflavi</name>
    <dbReference type="NCBI Taxonomy" id="2672567"/>
    <lineage>
        <taxon>Bacteria</taxon>
        <taxon>Bacillati</taxon>
        <taxon>Bacillota</taxon>
        <taxon>Bacilli</taxon>
        <taxon>Bacillales</taxon>
        <taxon>Bacillaceae</taxon>
        <taxon>Bacillus</taxon>
    </lineage>
</organism>
<evidence type="ECO:0000256" key="4">
    <source>
        <dbReference type="ARBA" id="ARBA00023014"/>
    </source>
</evidence>
<keyword evidence="4" id="KW-0411">Iron-sulfur</keyword>
<dbReference type="GO" id="GO:0016705">
    <property type="term" value="F:oxidoreductase activity, acting on paired donors, with incorporation or reduction of molecular oxygen"/>
    <property type="evidence" value="ECO:0007669"/>
    <property type="project" value="UniProtKB-ARBA"/>
</dbReference>
<feature type="domain" description="Rieske" evidence="7">
    <location>
        <begin position="55"/>
        <end position="154"/>
    </location>
</feature>
<dbReference type="GO" id="GO:0016020">
    <property type="term" value="C:membrane"/>
    <property type="evidence" value="ECO:0007669"/>
    <property type="project" value="InterPro"/>
</dbReference>
<dbReference type="GO" id="GO:0051537">
    <property type="term" value="F:2 iron, 2 sulfur cluster binding"/>
    <property type="evidence" value="ECO:0007669"/>
    <property type="project" value="UniProtKB-KW"/>
</dbReference>
<evidence type="ECO:0000256" key="6">
    <source>
        <dbReference type="ARBA" id="ARBA00034078"/>
    </source>
</evidence>
<dbReference type="Proteomes" id="UP000472971">
    <property type="component" value="Unassembled WGS sequence"/>
</dbReference>
<dbReference type="GO" id="GO:0004497">
    <property type="term" value="F:monooxygenase activity"/>
    <property type="evidence" value="ECO:0007669"/>
    <property type="project" value="UniProtKB-ARBA"/>
</dbReference>
<evidence type="ECO:0000313" key="9">
    <source>
        <dbReference type="EMBL" id="NEY83092.1"/>
    </source>
</evidence>
<evidence type="ECO:0000256" key="2">
    <source>
        <dbReference type="ARBA" id="ARBA00022723"/>
    </source>
</evidence>
<dbReference type="AlphaFoldDB" id="A0A6B3W1I3"/>
<evidence type="ECO:0000313" key="10">
    <source>
        <dbReference type="Proteomes" id="UP000472971"/>
    </source>
</evidence>
<keyword evidence="1" id="KW-0001">2Fe-2S</keyword>
<dbReference type="InterPro" id="IPR036922">
    <property type="entry name" value="Rieske_2Fe-2S_sf"/>
</dbReference>
<dbReference type="InterPro" id="IPR005805">
    <property type="entry name" value="Rieske_Fe-S_prot_C"/>
</dbReference>
<dbReference type="InterPro" id="IPR017941">
    <property type="entry name" value="Rieske_2Fe-2S"/>
</dbReference>
<dbReference type="PRINTS" id="PR00162">
    <property type="entry name" value="RIESKE"/>
</dbReference>
<dbReference type="InterPro" id="IPR014349">
    <property type="entry name" value="Rieske_Fe-S_prot"/>
</dbReference>
<evidence type="ECO:0000256" key="3">
    <source>
        <dbReference type="ARBA" id="ARBA00023004"/>
    </source>
</evidence>
<keyword evidence="10" id="KW-1185">Reference proteome</keyword>
<dbReference type="PANTHER" id="PTHR10134">
    <property type="entry name" value="CYTOCHROME B-C1 COMPLEX SUBUNIT RIESKE, MITOCHONDRIAL"/>
    <property type="match status" value="1"/>
</dbReference>